<evidence type="ECO:0000256" key="3">
    <source>
        <dbReference type="ARBA" id="ARBA00022679"/>
    </source>
</evidence>
<organism evidence="9 10">
    <name type="scientific">Rothia nasimurium</name>
    <dbReference type="NCBI Taxonomy" id="85336"/>
    <lineage>
        <taxon>Bacteria</taxon>
        <taxon>Bacillati</taxon>
        <taxon>Actinomycetota</taxon>
        <taxon>Actinomycetes</taxon>
        <taxon>Micrococcales</taxon>
        <taxon>Micrococcaceae</taxon>
        <taxon>Rothia</taxon>
    </lineage>
</organism>
<dbReference type="STRING" id="85336.A7979_06765"/>
<evidence type="ECO:0000256" key="8">
    <source>
        <dbReference type="SAM" id="Phobius"/>
    </source>
</evidence>
<keyword evidence="6 8" id="KW-0472">Membrane</keyword>
<comment type="subcellular location">
    <subcellularLocation>
        <location evidence="1">Cell membrane</location>
        <topology evidence="1">Multi-pass membrane protein</topology>
    </subcellularLocation>
</comment>
<evidence type="ECO:0000256" key="7">
    <source>
        <dbReference type="ARBA" id="ARBA00024033"/>
    </source>
</evidence>
<feature type="transmembrane region" description="Helical" evidence="8">
    <location>
        <begin position="348"/>
        <end position="369"/>
    </location>
</feature>
<keyword evidence="4 8" id="KW-0812">Transmembrane</keyword>
<evidence type="ECO:0000256" key="6">
    <source>
        <dbReference type="ARBA" id="ARBA00023136"/>
    </source>
</evidence>
<evidence type="ECO:0000256" key="2">
    <source>
        <dbReference type="ARBA" id="ARBA00022475"/>
    </source>
</evidence>
<feature type="transmembrane region" description="Helical" evidence="8">
    <location>
        <begin position="326"/>
        <end position="341"/>
    </location>
</feature>
<feature type="transmembrane region" description="Helical" evidence="8">
    <location>
        <begin position="20"/>
        <end position="41"/>
    </location>
</feature>
<evidence type="ECO:0000256" key="5">
    <source>
        <dbReference type="ARBA" id="ARBA00022989"/>
    </source>
</evidence>
<dbReference type="OrthoDB" id="9774600at2"/>
<protein>
    <submittedName>
        <fullName evidence="9">DUF2029 domain-containing protein</fullName>
    </submittedName>
</protein>
<feature type="transmembrane region" description="Helical" evidence="8">
    <location>
        <begin position="158"/>
        <end position="176"/>
    </location>
</feature>
<feature type="transmembrane region" description="Helical" evidence="8">
    <location>
        <begin position="381"/>
        <end position="400"/>
    </location>
</feature>
<name>A0A4Y9F872_9MICC</name>
<reference evidence="9 10" key="1">
    <citation type="submission" date="2019-03" db="EMBL/GenBank/DDBJ databases">
        <title>Diversity of the mouse oral microbiome.</title>
        <authorList>
            <person name="Joseph S."/>
            <person name="Aduse-Opoku J."/>
            <person name="Curtis M."/>
            <person name="Wade W."/>
            <person name="Hashim A."/>
        </authorList>
    </citation>
    <scope>NUCLEOTIDE SEQUENCE [LARGE SCALE GENOMIC DNA]</scope>
    <source>
        <strain evidence="10">irhom_31</strain>
    </source>
</reference>
<dbReference type="InterPro" id="IPR018584">
    <property type="entry name" value="GT87"/>
</dbReference>
<feature type="transmembrane region" description="Helical" evidence="8">
    <location>
        <begin position="183"/>
        <end position="206"/>
    </location>
</feature>
<evidence type="ECO:0000313" key="10">
    <source>
        <dbReference type="Proteomes" id="UP000297951"/>
    </source>
</evidence>
<dbReference type="Proteomes" id="UP000297951">
    <property type="component" value="Unassembled WGS sequence"/>
</dbReference>
<dbReference type="RefSeq" id="WP_135010965.1">
    <property type="nucleotide sequence ID" value="NZ_JADGLK010000001.1"/>
</dbReference>
<feature type="transmembrane region" description="Helical" evidence="8">
    <location>
        <begin position="80"/>
        <end position="99"/>
    </location>
</feature>
<feature type="transmembrane region" description="Helical" evidence="8">
    <location>
        <begin position="105"/>
        <end position="123"/>
    </location>
</feature>
<dbReference type="GO" id="GO:0005886">
    <property type="term" value="C:plasma membrane"/>
    <property type="evidence" value="ECO:0007669"/>
    <property type="project" value="UniProtKB-SubCell"/>
</dbReference>
<sequence length="414" mass="45289">MPVAPAAHQRPPIAALTRALTSTPALVTALALTLISAYPFLWDEKMVAREFFDLQVYYGGVAHWLETGQLYNWALPPEEIYGFTYPPFAALVFTPFVLLTSADTAGPIFLLLNIAALVALVYLSCRGMGVGKRPALAAGLWLTPLLLKFFPISFNMELGQINLFLVLLILTDVIYLKNTRWHGVLIALTACIKLTPAIFGLLFIATRDWKSLARFVGTGLASILLSFAVDFEVAREYFTEKIFESSRVGSITGALNYNLLGTWAMLFPSWLTGVLFAITALGSAVLTYLAVRRLAGQDVRGAYLGAASCVAALGLLLSPISWTHHWVWFVTFLVFAALYGWRTAHTGYLYLAATGVLIFAMPFAVWFGGHDWGGNEWPEHLALLHALPVAWAVAYLALGARSPQSPSSRKLPGS</sequence>
<keyword evidence="2" id="KW-1003">Cell membrane</keyword>
<evidence type="ECO:0000256" key="4">
    <source>
        <dbReference type="ARBA" id="ARBA00022692"/>
    </source>
</evidence>
<feature type="transmembrane region" description="Helical" evidence="8">
    <location>
        <begin position="270"/>
        <end position="291"/>
    </location>
</feature>
<feature type="transmembrane region" description="Helical" evidence="8">
    <location>
        <begin position="303"/>
        <end position="320"/>
    </location>
</feature>
<dbReference type="AlphaFoldDB" id="A0A4Y9F872"/>
<evidence type="ECO:0000256" key="1">
    <source>
        <dbReference type="ARBA" id="ARBA00004651"/>
    </source>
</evidence>
<dbReference type="EMBL" id="SPQC01000001">
    <property type="protein sequence ID" value="TFU24347.1"/>
    <property type="molecule type" value="Genomic_DNA"/>
</dbReference>
<comment type="similarity">
    <text evidence="7">Belongs to the glycosyltransferase 87 family.</text>
</comment>
<comment type="caution">
    <text evidence="9">The sequence shown here is derived from an EMBL/GenBank/DDBJ whole genome shotgun (WGS) entry which is preliminary data.</text>
</comment>
<dbReference type="Pfam" id="PF09594">
    <property type="entry name" value="GT87"/>
    <property type="match status" value="1"/>
</dbReference>
<dbReference type="GO" id="GO:0016758">
    <property type="term" value="F:hexosyltransferase activity"/>
    <property type="evidence" value="ECO:0007669"/>
    <property type="project" value="InterPro"/>
</dbReference>
<keyword evidence="3" id="KW-0808">Transferase</keyword>
<evidence type="ECO:0000313" key="9">
    <source>
        <dbReference type="EMBL" id="TFU24347.1"/>
    </source>
</evidence>
<gene>
    <name evidence="9" type="ORF">E4U03_00080</name>
</gene>
<accession>A0A4Y9F872</accession>
<proteinExistence type="inferred from homology"/>
<keyword evidence="5 8" id="KW-1133">Transmembrane helix</keyword>